<evidence type="ECO:0000313" key="3">
    <source>
        <dbReference type="Proteomes" id="UP000475862"/>
    </source>
</evidence>
<keyword evidence="1" id="KW-0812">Transmembrane</keyword>
<dbReference type="Proteomes" id="UP000475862">
    <property type="component" value="Unassembled WGS sequence"/>
</dbReference>
<keyword evidence="3" id="KW-1185">Reference proteome</keyword>
<feature type="non-terminal residue" evidence="2">
    <location>
        <position position="208"/>
    </location>
</feature>
<comment type="caution">
    <text evidence="2">The sequence shown here is derived from an EMBL/GenBank/DDBJ whole genome shotgun (WGS) entry which is preliminary data.</text>
</comment>
<accession>A0A6G0U1S6</accession>
<evidence type="ECO:0000256" key="1">
    <source>
        <dbReference type="SAM" id="Phobius"/>
    </source>
</evidence>
<name>A0A6G0U1S6_APHGL</name>
<protein>
    <submittedName>
        <fullName evidence="2">Uncharacterized protein</fullName>
    </submittedName>
</protein>
<feature type="transmembrane region" description="Helical" evidence="1">
    <location>
        <begin position="34"/>
        <end position="54"/>
    </location>
</feature>
<gene>
    <name evidence="2" type="ORF">AGLY_002935</name>
</gene>
<reference evidence="2 3" key="1">
    <citation type="submission" date="2019-08" db="EMBL/GenBank/DDBJ databases">
        <title>The genome of the soybean aphid Biotype 1, its phylome, world population structure and adaptation to the North American continent.</title>
        <authorList>
            <person name="Giordano R."/>
            <person name="Donthu R.K."/>
            <person name="Hernandez A.G."/>
            <person name="Wright C.L."/>
            <person name="Zimin A.V."/>
        </authorList>
    </citation>
    <scope>NUCLEOTIDE SEQUENCE [LARGE SCALE GENOMIC DNA]</scope>
    <source>
        <tissue evidence="2">Whole aphids</tissue>
    </source>
</reference>
<sequence length="208" mass="24573">MSSLHLTLFFKCPHSNNLSTFIAQFEHFSCTLRFFLVTFFYCFMPTLFQCYFHLFQCINSLNLEKNHFFKVNMTSPSSNTLCLDAPVVVIATISQLLVLNKLNWIKNLHSTFIRFKIHFTLDHIFDFRFSNRFNIFVILSNNIPSFILISRQLFFMSDNAILKQIIKLLKFSVAVFRNKSVIDWHTVRQLSKNASRFDCRFLFFSVGV</sequence>
<evidence type="ECO:0000313" key="2">
    <source>
        <dbReference type="EMBL" id="KAE9543024.1"/>
    </source>
</evidence>
<dbReference type="AlphaFoldDB" id="A0A6G0U1S6"/>
<keyword evidence="1" id="KW-0472">Membrane</keyword>
<proteinExistence type="predicted"/>
<organism evidence="2 3">
    <name type="scientific">Aphis glycines</name>
    <name type="common">Soybean aphid</name>
    <dbReference type="NCBI Taxonomy" id="307491"/>
    <lineage>
        <taxon>Eukaryota</taxon>
        <taxon>Metazoa</taxon>
        <taxon>Ecdysozoa</taxon>
        <taxon>Arthropoda</taxon>
        <taxon>Hexapoda</taxon>
        <taxon>Insecta</taxon>
        <taxon>Pterygota</taxon>
        <taxon>Neoptera</taxon>
        <taxon>Paraneoptera</taxon>
        <taxon>Hemiptera</taxon>
        <taxon>Sternorrhyncha</taxon>
        <taxon>Aphidomorpha</taxon>
        <taxon>Aphidoidea</taxon>
        <taxon>Aphididae</taxon>
        <taxon>Aphidini</taxon>
        <taxon>Aphis</taxon>
        <taxon>Aphis</taxon>
    </lineage>
</organism>
<dbReference type="EMBL" id="VYZN01000009">
    <property type="protein sequence ID" value="KAE9543024.1"/>
    <property type="molecule type" value="Genomic_DNA"/>
</dbReference>
<keyword evidence="1" id="KW-1133">Transmembrane helix</keyword>